<evidence type="ECO:0000259" key="10">
    <source>
        <dbReference type="Pfam" id="PF01728"/>
    </source>
</evidence>
<feature type="binding site" evidence="8">
    <location>
        <position position="58"/>
    </location>
    <ligand>
        <name>S-adenosyl-L-methionine</name>
        <dbReference type="ChEBI" id="CHEBI:59789"/>
    </ligand>
</feature>
<keyword evidence="14" id="KW-1185">Reference proteome</keyword>
<organism evidence="13 14">
    <name type="scientific">Catenaria anguillulae PL171</name>
    <dbReference type="NCBI Taxonomy" id="765915"/>
    <lineage>
        <taxon>Eukaryota</taxon>
        <taxon>Fungi</taxon>
        <taxon>Fungi incertae sedis</taxon>
        <taxon>Blastocladiomycota</taxon>
        <taxon>Blastocladiomycetes</taxon>
        <taxon>Blastocladiales</taxon>
        <taxon>Catenariaceae</taxon>
        <taxon>Catenaria</taxon>
    </lineage>
</organism>
<dbReference type="GO" id="GO:0000463">
    <property type="term" value="P:maturation of LSU-rRNA from tricistronic rRNA transcript (SSU-rRNA, 5.8S rRNA, LSU-rRNA)"/>
    <property type="evidence" value="ECO:0007669"/>
    <property type="project" value="TreeGrafter"/>
</dbReference>
<dbReference type="PANTHER" id="PTHR10920:SF13">
    <property type="entry name" value="PRE-RRNA 2'-O-RIBOSE RNA METHYLTRANSFERASE FTSJ3"/>
    <property type="match status" value="1"/>
</dbReference>
<dbReference type="EMBL" id="MCFL01000003">
    <property type="protein sequence ID" value="ORZ40325.1"/>
    <property type="molecule type" value="Genomic_DNA"/>
</dbReference>
<dbReference type="InterPro" id="IPR015507">
    <property type="entry name" value="rRNA-MeTfrase_E"/>
</dbReference>
<evidence type="ECO:0000313" key="13">
    <source>
        <dbReference type="EMBL" id="ORZ40325.1"/>
    </source>
</evidence>
<gene>
    <name evidence="13" type="ORF">BCR44DRAFT_71336</name>
</gene>
<feature type="binding site" evidence="8">
    <location>
        <position position="76"/>
    </location>
    <ligand>
        <name>S-adenosyl-L-methionine</name>
        <dbReference type="ChEBI" id="CHEBI:59789"/>
    </ligand>
</feature>
<dbReference type="Pfam" id="PF07780">
    <property type="entry name" value="Spb1_C"/>
    <property type="match status" value="1"/>
</dbReference>
<evidence type="ECO:0000256" key="2">
    <source>
        <dbReference type="ARBA" id="ARBA00022517"/>
    </source>
</evidence>
<dbReference type="InterPro" id="IPR029063">
    <property type="entry name" value="SAM-dependent_MTases_sf"/>
</dbReference>
<evidence type="ECO:0000313" key="14">
    <source>
        <dbReference type="Proteomes" id="UP000193411"/>
    </source>
</evidence>
<dbReference type="HAMAP" id="MF_01547">
    <property type="entry name" value="RNA_methyltr_E"/>
    <property type="match status" value="1"/>
</dbReference>
<dbReference type="FunFam" id="3.40.50.150:FF:000004">
    <property type="entry name" value="AdoMet-dependent rRNA methyltransferase SPB1"/>
    <property type="match status" value="1"/>
</dbReference>
<dbReference type="InterPro" id="IPR012920">
    <property type="entry name" value="rRNA_MeTfrase_SPB1-like_C"/>
</dbReference>
<dbReference type="InterPro" id="IPR024576">
    <property type="entry name" value="rRNA_MeTfrase_Spb1_DUF3381"/>
</dbReference>
<feature type="domain" description="Ribosomal RNA methyltransferase FtsJ" evidence="10">
    <location>
        <begin position="24"/>
        <end position="200"/>
    </location>
</feature>
<evidence type="ECO:0000256" key="1">
    <source>
        <dbReference type="ARBA" id="ARBA00004604"/>
    </source>
</evidence>
<accession>A0A1Y2I0E7</accession>
<keyword evidence="5 8" id="KW-0808">Transferase</keyword>
<dbReference type="InterPro" id="IPR028589">
    <property type="entry name" value="SPB1-like"/>
</dbReference>
<evidence type="ECO:0000256" key="9">
    <source>
        <dbReference type="SAM" id="MobiDB-lite"/>
    </source>
</evidence>
<evidence type="ECO:0000256" key="7">
    <source>
        <dbReference type="ARBA" id="ARBA00023242"/>
    </source>
</evidence>
<protein>
    <submittedName>
        <fullName evidence="13">Spb1 C-terminal domain-domain-containing protein</fullName>
    </submittedName>
</protein>
<evidence type="ECO:0000256" key="8">
    <source>
        <dbReference type="HAMAP-Rule" id="MF_03163"/>
    </source>
</evidence>
<dbReference type="InterPro" id="IPR050082">
    <property type="entry name" value="RNA_methyltr_RlmE"/>
</dbReference>
<comment type="caution">
    <text evidence="13">The sequence shown here is derived from an EMBL/GenBank/DDBJ whole genome shotgun (WGS) entry which is preliminary data.</text>
</comment>
<feature type="region of interest" description="Disordered" evidence="9">
    <location>
        <begin position="528"/>
        <end position="564"/>
    </location>
</feature>
<feature type="coiled-coil region" evidence="8">
    <location>
        <begin position="341"/>
        <end position="382"/>
    </location>
</feature>
<comment type="similarity">
    <text evidence="8">Belongs to the class I-like SAM-binding methyltransferase superfamily. RNA methyltransferase RlmE family. SPB1 subfamily.</text>
</comment>
<dbReference type="Pfam" id="PF11861">
    <property type="entry name" value="DUF3381"/>
    <property type="match status" value="1"/>
</dbReference>
<keyword evidence="3 8" id="KW-0698">rRNA processing</keyword>
<dbReference type="AlphaFoldDB" id="A0A1Y2I0E7"/>
<feature type="compositionally biased region" description="Acidic residues" evidence="9">
    <location>
        <begin position="608"/>
        <end position="621"/>
    </location>
</feature>
<dbReference type="GO" id="GO:0000466">
    <property type="term" value="P:maturation of 5.8S rRNA from tricistronic rRNA transcript (SSU-rRNA, 5.8S rRNA, LSU-rRNA)"/>
    <property type="evidence" value="ECO:0007669"/>
    <property type="project" value="TreeGrafter"/>
</dbReference>
<dbReference type="GO" id="GO:0030687">
    <property type="term" value="C:preribosome, large subunit precursor"/>
    <property type="evidence" value="ECO:0007669"/>
    <property type="project" value="TreeGrafter"/>
</dbReference>
<dbReference type="OrthoDB" id="1287559at2759"/>
<keyword evidence="4 8" id="KW-0489">Methyltransferase</keyword>
<dbReference type="GO" id="GO:0008650">
    <property type="term" value="F:rRNA (uridine-2'-O-)-methyltransferase activity"/>
    <property type="evidence" value="ECO:0007669"/>
    <property type="project" value="TreeGrafter"/>
</dbReference>
<evidence type="ECO:0000256" key="4">
    <source>
        <dbReference type="ARBA" id="ARBA00022603"/>
    </source>
</evidence>
<sequence length="832" mass="92525">MGKKGKTGKGRLDKFYHLAKEQGYRSRAAFKLIQINKKYNFLEKAKVLIDLCAAPGGWLQVASKCMPSQAIIVGVDLVPIKPIPRCITFAEDITTDKCRAALRGAIKTWKADVVLHDGAPNVGTAWVQDAYSQSELVLHSLKLATEFLNKGGWFVTKVFRSKDYNNLMWVFNQLFDSVEATKPPSSRNVSAEIFVVCQGFKAPKKLDPKFLDPRHVFKELEDQAVTSLTSVFMPEKKKRHRDGYGDNERILFHTTSAYDFLMAEDPVGVLAANHQLTFATPDDLALKSHPETTDELLQCCTDLKVLGKKDFKAMLKWRTAIRIERGLEKPKGVVEKKEGADDDDEANMDDEERMARELERAMKEEATKEKRAKRKLNEKRAKEVMRLQMNMTTPTELATEDLGDDSLFRANEKSKALVSKKAAAAAAGAELDVVMGEGGDEVDEALAEAKRKRREDFARAGIVLSDDDVDMAEEADVPQLSGRAALFYASNPMLQSLLQSTMSGATTNADDEDKEDYLNQLNDDLEAETLSRKRKRGQKEIPTTLADSKTKKETKREAAKAKRAAIHAVDVEGLTAPLPGVVADEDDPNYDPQAQEAARTKYLAASDSESDSDDDDDESADEGAGFDSDGDAIMDDVELDTTGPPPNALTTPHALALAHMVHQNKHAMVDASFNRYTYGDDDELPAWFKDDERKFNKPVMPISKETVEAIEARRRALDARPIKKVAEAKYRKKKRAMAKVERQMKRAAAIADSEDMTEAAKARAITKIVAKKIAKVDEKPKVVVARGSNRGVKGRPTGVKGRYKMVDPRMRKELRAQKKVAAASKNKRRKTG</sequence>
<dbReference type="InterPro" id="IPR002877">
    <property type="entry name" value="RNA_MeTrfase_FtsJ_dom"/>
</dbReference>
<evidence type="ECO:0000256" key="5">
    <source>
        <dbReference type="ARBA" id="ARBA00022679"/>
    </source>
</evidence>
<evidence type="ECO:0000256" key="6">
    <source>
        <dbReference type="ARBA" id="ARBA00022691"/>
    </source>
</evidence>
<feature type="compositionally biased region" description="Basic and acidic residues" evidence="9">
    <location>
        <begin position="548"/>
        <end position="560"/>
    </location>
</feature>
<dbReference type="SUPFAM" id="SSF53335">
    <property type="entry name" value="S-adenosyl-L-methionine-dependent methyltransferases"/>
    <property type="match status" value="1"/>
</dbReference>
<dbReference type="HAMAP" id="MF_03163">
    <property type="entry name" value="RNA_methyltr_E_SPB1"/>
    <property type="match status" value="1"/>
</dbReference>
<feature type="domain" description="DUF3381" evidence="12">
    <location>
        <begin position="234"/>
        <end position="385"/>
    </location>
</feature>
<keyword evidence="8" id="KW-0175">Coiled coil</keyword>
<evidence type="ECO:0000256" key="3">
    <source>
        <dbReference type="ARBA" id="ARBA00022552"/>
    </source>
</evidence>
<feature type="region of interest" description="Disordered" evidence="9">
    <location>
        <begin position="579"/>
        <end position="651"/>
    </location>
</feature>
<feature type="active site" description="Proton acceptor" evidence="8">
    <location>
        <position position="157"/>
    </location>
</feature>
<name>A0A1Y2I0E7_9FUNG</name>
<feature type="region of interest" description="Disordered" evidence="9">
    <location>
        <begin position="786"/>
        <end position="809"/>
    </location>
</feature>
<dbReference type="Gene3D" id="3.40.50.150">
    <property type="entry name" value="Vaccinia Virus protein VP39"/>
    <property type="match status" value="1"/>
</dbReference>
<dbReference type="STRING" id="765915.A0A1Y2I0E7"/>
<dbReference type="GO" id="GO:0005730">
    <property type="term" value="C:nucleolus"/>
    <property type="evidence" value="ECO:0007669"/>
    <property type="project" value="UniProtKB-SubCell"/>
</dbReference>
<feature type="compositionally biased region" description="Acidic residues" evidence="9">
    <location>
        <begin position="628"/>
        <end position="639"/>
    </location>
</feature>
<keyword evidence="7 8" id="KW-0539">Nucleus</keyword>
<dbReference type="PANTHER" id="PTHR10920">
    <property type="entry name" value="RIBOSOMAL RNA METHYLTRANSFERASE"/>
    <property type="match status" value="1"/>
</dbReference>
<evidence type="ECO:0000259" key="11">
    <source>
        <dbReference type="Pfam" id="PF07780"/>
    </source>
</evidence>
<proteinExistence type="inferred from homology"/>
<feature type="binding site" evidence="8">
    <location>
        <position position="92"/>
    </location>
    <ligand>
        <name>S-adenosyl-L-methionine</name>
        <dbReference type="ChEBI" id="CHEBI:59789"/>
    </ligand>
</feature>
<dbReference type="Pfam" id="PF01728">
    <property type="entry name" value="FtsJ"/>
    <property type="match status" value="1"/>
</dbReference>
<dbReference type="GO" id="GO:0016435">
    <property type="term" value="F:rRNA (guanine) methyltransferase activity"/>
    <property type="evidence" value="ECO:0007669"/>
    <property type="project" value="TreeGrafter"/>
</dbReference>
<feature type="binding site" evidence="8">
    <location>
        <position position="117"/>
    </location>
    <ligand>
        <name>S-adenosyl-L-methionine</name>
        <dbReference type="ChEBI" id="CHEBI:59789"/>
    </ligand>
</feature>
<keyword evidence="6 8" id="KW-0949">S-adenosyl-L-methionine</keyword>
<feature type="coiled-coil region" evidence="8">
    <location>
        <begin position="723"/>
        <end position="750"/>
    </location>
</feature>
<keyword evidence="2 8" id="KW-0690">Ribosome biogenesis</keyword>
<comment type="subcellular location">
    <subcellularLocation>
        <location evidence="1 8">Nucleus</location>
        <location evidence="1 8">Nucleolus</location>
    </subcellularLocation>
</comment>
<reference evidence="13 14" key="1">
    <citation type="submission" date="2016-07" db="EMBL/GenBank/DDBJ databases">
        <title>Pervasive Adenine N6-methylation of Active Genes in Fungi.</title>
        <authorList>
            <consortium name="DOE Joint Genome Institute"/>
            <person name="Mondo S.J."/>
            <person name="Dannebaum R.O."/>
            <person name="Kuo R.C."/>
            <person name="Labutti K."/>
            <person name="Haridas S."/>
            <person name="Kuo A."/>
            <person name="Salamov A."/>
            <person name="Ahrendt S.R."/>
            <person name="Lipzen A."/>
            <person name="Sullivan W."/>
            <person name="Andreopoulos W.B."/>
            <person name="Clum A."/>
            <person name="Lindquist E."/>
            <person name="Daum C."/>
            <person name="Ramamoorthy G.K."/>
            <person name="Gryganskyi A."/>
            <person name="Culley D."/>
            <person name="Magnuson J.K."/>
            <person name="James T.Y."/>
            <person name="O'Malley M.A."/>
            <person name="Stajich J.E."/>
            <person name="Spatafora J.W."/>
            <person name="Visel A."/>
            <person name="Grigoriev I.V."/>
        </authorList>
    </citation>
    <scope>NUCLEOTIDE SEQUENCE [LARGE SCALE GENOMIC DNA]</scope>
    <source>
        <strain evidence="13 14">PL171</strain>
    </source>
</reference>
<dbReference type="Proteomes" id="UP000193411">
    <property type="component" value="Unassembled WGS sequence"/>
</dbReference>
<evidence type="ECO:0000259" key="12">
    <source>
        <dbReference type="Pfam" id="PF11861"/>
    </source>
</evidence>
<feature type="domain" description="Ribosomal RNA methyltransferase SPB1-like C-terminal" evidence="11">
    <location>
        <begin position="612"/>
        <end position="821"/>
    </location>
</feature>
<feature type="binding site" evidence="8">
    <location>
        <position position="56"/>
    </location>
    <ligand>
        <name>S-adenosyl-L-methionine</name>
        <dbReference type="ChEBI" id="CHEBI:59789"/>
    </ligand>
</feature>